<accession>A0A3N0V7A5</accession>
<organism evidence="3 4">
    <name type="scientific">Stagnimonas aquatica</name>
    <dbReference type="NCBI Taxonomy" id="2689987"/>
    <lineage>
        <taxon>Bacteria</taxon>
        <taxon>Pseudomonadati</taxon>
        <taxon>Pseudomonadota</taxon>
        <taxon>Gammaproteobacteria</taxon>
        <taxon>Nevskiales</taxon>
        <taxon>Nevskiaceae</taxon>
        <taxon>Stagnimonas</taxon>
    </lineage>
</organism>
<protein>
    <recommendedName>
        <fullName evidence="2">Thioredoxin domain-containing protein</fullName>
    </recommendedName>
</protein>
<gene>
    <name evidence="3" type="ORF">ED208_12775</name>
</gene>
<dbReference type="AlphaFoldDB" id="A0A3N0V7A5"/>
<dbReference type="SUPFAM" id="SSF48452">
    <property type="entry name" value="TPR-like"/>
    <property type="match status" value="1"/>
</dbReference>
<dbReference type="InParanoid" id="A0A3N0V7A5"/>
<dbReference type="PANTHER" id="PTHR32234">
    <property type="entry name" value="THIOL:DISULFIDE INTERCHANGE PROTEIN DSBD"/>
    <property type="match status" value="1"/>
</dbReference>
<reference evidence="3 4" key="1">
    <citation type="submission" date="2018-10" db="EMBL/GenBank/DDBJ databases">
        <authorList>
            <person name="Chen W.-M."/>
        </authorList>
    </citation>
    <scope>NUCLEOTIDE SEQUENCE [LARGE SCALE GENOMIC DNA]</scope>
    <source>
        <strain evidence="3 4">THS-13</strain>
    </source>
</reference>
<dbReference type="GO" id="GO:0006950">
    <property type="term" value="P:response to stress"/>
    <property type="evidence" value="ECO:0007669"/>
    <property type="project" value="UniProtKB-ARBA"/>
</dbReference>
<proteinExistence type="predicted"/>
<evidence type="ECO:0000259" key="2">
    <source>
        <dbReference type="PROSITE" id="PS51352"/>
    </source>
</evidence>
<feature type="compositionally biased region" description="Polar residues" evidence="1">
    <location>
        <begin position="10"/>
        <end position="29"/>
    </location>
</feature>
<evidence type="ECO:0000313" key="4">
    <source>
        <dbReference type="Proteomes" id="UP000282106"/>
    </source>
</evidence>
<dbReference type="PANTHER" id="PTHR32234:SF0">
    <property type="entry name" value="THIOL:DISULFIDE INTERCHANGE PROTEIN DSBD"/>
    <property type="match status" value="1"/>
</dbReference>
<dbReference type="InterPro" id="IPR013766">
    <property type="entry name" value="Thioredoxin_domain"/>
</dbReference>
<name>A0A3N0V7A5_9GAMM</name>
<dbReference type="GO" id="GO:0015035">
    <property type="term" value="F:protein-disulfide reductase activity"/>
    <property type="evidence" value="ECO:0007669"/>
    <property type="project" value="TreeGrafter"/>
</dbReference>
<dbReference type="Proteomes" id="UP000282106">
    <property type="component" value="Unassembled WGS sequence"/>
</dbReference>
<evidence type="ECO:0000313" key="3">
    <source>
        <dbReference type="EMBL" id="ROH88686.1"/>
    </source>
</evidence>
<dbReference type="InterPro" id="IPR036249">
    <property type="entry name" value="Thioredoxin-like_sf"/>
</dbReference>
<dbReference type="GO" id="GO:0045454">
    <property type="term" value="P:cell redox homeostasis"/>
    <property type="evidence" value="ECO:0007669"/>
    <property type="project" value="TreeGrafter"/>
</dbReference>
<dbReference type="Gene3D" id="1.25.40.10">
    <property type="entry name" value="Tetratricopeptide repeat domain"/>
    <property type="match status" value="1"/>
</dbReference>
<dbReference type="InterPro" id="IPR011990">
    <property type="entry name" value="TPR-like_helical_dom_sf"/>
</dbReference>
<sequence length="490" mass="53904">MRKPAISRSFAASPTSAIRTPASPTWCGSPTTKRRRRTRPRTCRRCRVEELPVNPCSRIVASLCLLCLSLPALAAESGDFEAALKQAETRNQPLLLDFHAPWCYSCYYMKKNVLNGPEWAKVERDSVVLEVDADAPEGAALKERFQVKALPSYVVLNSQGDEIGRISAERTRWQFYTELSAITARNTSLMVLRGRAERGGQAGIEAGREVLASYLARRDHAGGLAWFAALPEPVRLAAGKDVAVRRSLARLELLKAAADKQPQACLAALDQATEAGLDCESPYDLDTALQCTEGQPKADLQAALAPLRKPYDRLLAERVLGSKPGCADVRTAVFVAADYYHALGDSKAESAVMNTAIRKLESRVFSNPKADRNAADNLRVFYEANGNDDKLDALLLKLIAAYPEDYVYANRYARLLSKRGQHQKALPYYEQAATLAYGLNRLKNAEGQAKSLIALHREDEARRVVAEALKANGPWFPDDAARLKKLVTAS</sequence>
<comment type="caution">
    <text evidence="3">The sequence shown here is derived from an EMBL/GenBank/DDBJ whole genome shotgun (WGS) entry which is preliminary data.</text>
</comment>
<dbReference type="EMBL" id="RJVO01000006">
    <property type="protein sequence ID" value="ROH88686.1"/>
    <property type="molecule type" value="Genomic_DNA"/>
</dbReference>
<dbReference type="SUPFAM" id="SSF52833">
    <property type="entry name" value="Thioredoxin-like"/>
    <property type="match status" value="1"/>
</dbReference>
<feature type="region of interest" description="Disordered" evidence="1">
    <location>
        <begin position="1"/>
        <end position="34"/>
    </location>
</feature>
<evidence type="ECO:0000256" key="1">
    <source>
        <dbReference type="SAM" id="MobiDB-lite"/>
    </source>
</evidence>
<dbReference type="Gene3D" id="3.40.30.10">
    <property type="entry name" value="Glutaredoxin"/>
    <property type="match status" value="1"/>
</dbReference>
<dbReference type="PROSITE" id="PS51352">
    <property type="entry name" value="THIOREDOXIN_2"/>
    <property type="match status" value="1"/>
</dbReference>
<feature type="domain" description="Thioredoxin" evidence="2">
    <location>
        <begin position="64"/>
        <end position="184"/>
    </location>
</feature>
<keyword evidence="4" id="KW-1185">Reference proteome</keyword>
<dbReference type="Pfam" id="PF13899">
    <property type="entry name" value="Thioredoxin_7"/>
    <property type="match status" value="1"/>
</dbReference>